<dbReference type="InterPro" id="IPR036938">
    <property type="entry name" value="PAP2/HPO_sf"/>
</dbReference>
<keyword evidence="1" id="KW-1133">Transmembrane helix</keyword>
<gene>
    <name evidence="3" type="ORF">ACFQ3W_07360</name>
</gene>
<feature type="domain" description="Phosphatidic acid phosphatase type 2/haloperoxidase" evidence="2">
    <location>
        <begin position="79"/>
        <end position="193"/>
    </location>
</feature>
<feature type="transmembrane region" description="Helical" evidence="1">
    <location>
        <begin position="119"/>
        <end position="142"/>
    </location>
</feature>
<dbReference type="EMBL" id="JBHTLM010000004">
    <property type="protein sequence ID" value="MFD1176114.1"/>
    <property type="molecule type" value="Genomic_DNA"/>
</dbReference>
<keyword evidence="4" id="KW-1185">Reference proteome</keyword>
<dbReference type="Pfam" id="PF01569">
    <property type="entry name" value="PAP2"/>
    <property type="match status" value="1"/>
</dbReference>
<protein>
    <submittedName>
        <fullName evidence="3">Phosphatase PAP2 family protein</fullName>
    </submittedName>
</protein>
<comment type="caution">
    <text evidence="3">The sequence shown here is derived from an EMBL/GenBank/DDBJ whole genome shotgun (WGS) entry which is preliminary data.</text>
</comment>
<reference evidence="4" key="1">
    <citation type="journal article" date="2019" name="Int. J. Syst. Evol. Microbiol.">
        <title>The Global Catalogue of Microorganisms (GCM) 10K type strain sequencing project: providing services to taxonomists for standard genome sequencing and annotation.</title>
        <authorList>
            <consortium name="The Broad Institute Genomics Platform"/>
            <consortium name="The Broad Institute Genome Sequencing Center for Infectious Disease"/>
            <person name="Wu L."/>
            <person name="Ma J."/>
        </authorList>
    </citation>
    <scope>NUCLEOTIDE SEQUENCE [LARGE SCALE GENOMIC DNA]</scope>
    <source>
        <strain evidence="4">CCUG 59189</strain>
    </source>
</reference>
<dbReference type="SUPFAM" id="SSF48317">
    <property type="entry name" value="Acid phosphatase/Vanadium-dependent haloperoxidase"/>
    <property type="match status" value="1"/>
</dbReference>
<proteinExistence type="predicted"/>
<name>A0ABW3RVG0_9BACL</name>
<evidence type="ECO:0000256" key="1">
    <source>
        <dbReference type="SAM" id="Phobius"/>
    </source>
</evidence>
<evidence type="ECO:0000313" key="3">
    <source>
        <dbReference type="EMBL" id="MFD1176114.1"/>
    </source>
</evidence>
<keyword evidence="1" id="KW-0812">Transmembrane</keyword>
<evidence type="ECO:0000259" key="2">
    <source>
        <dbReference type="SMART" id="SM00014"/>
    </source>
</evidence>
<sequence>MRFWSTAALLAVCFIALGFGIHTEGLQSIERSIGDFFFNLRSEGWNGAVEGFSMLGTTAGFAVALALALGWTLLYLRRGAYAIWLTVSLVGAWLLNKGLKLLFHRERPDLWDSLVAPDGYSFPSGNAMISAAFYGLIAMLLLSSSKKGNQIWGTVVVFMILLIGISRLYLGVHFAGDIVGGFLAGSIVAMLCYRAVNRTHVRS</sequence>
<feature type="transmembrane region" description="Helical" evidence="1">
    <location>
        <begin position="81"/>
        <end position="99"/>
    </location>
</feature>
<feature type="transmembrane region" description="Helical" evidence="1">
    <location>
        <begin position="178"/>
        <end position="196"/>
    </location>
</feature>
<feature type="transmembrane region" description="Helical" evidence="1">
    <location>
        <begin position="151"/>
        <end position="172"/>
    </location>
</feature>
<organism evidence="3 4">
    <name type="scientific">Paenibacillus puldeungensis</name>
    <dbReference type="NCBI Taxonomy" id="696536"/>
    <lineage>
        <taxon>Bacteria</taxon>
        <taxon>Bacillati</taxon>
        <taxon>Bacillota</taxon>
        <taxon>Bacilli</taxon>
        <taxon>Bacillales</taxon>
        <taxon>Paenibacillaceae</taxon>
        <taxon>Paenibacillus</taxon>
    </lineage>
</organism>
<dbReference type="RefSeq" id="WP_379318165.1">
    <property type="nucleotide sequence ID" value="NZ_JBHTLM010000004.1"/>
</dbReference>
<dbReference type="PANTHER" id="PTHR14969:SF13">
    <property type="entry name" value="AT30094P"/>
    <property type="match status" value="1"/>
</dbReference>
<dbReference type="PANTHER" id="PTHR14969">
    <property type="entry name" value="SPHINGOSINE-1-PHOSPHATE PHOSPHOHYDROLASE"/>
    <property type="match status" value="1"/>
</dbReference>
<keyword evidence="1" id="KW-0472">Membrane</keyword>
<feature type="transmembrane region" description="Helical" evidence="1">
    <location>
        <begin position="52"/>
        <end position="74"/>
    </location>
</feature>
<accession>A0ABW3RVG0</accession>
<dbReference type="Proteomes" id="UP001597262">
    <property type="component" value="Unassembled WGS sequence"/>
</dbReference>
<dbReference type="CDD" id="cd03392">
    <property type="entry name" value="PAP2_like_2"/>
    <property type="match status" value="1"/>
</dbReference>
<dbReference type="SMART" id="SM00014">
    <property type="entry name" value="acidPPc"/>
    <property type="match status" value="1"/>
</dbReference>
<dbReference type="InterPro" id="IPR000326">
    <property type="entry name" value="PAP2/HPO"/>
</dbReference>
<evidence type="ECO:0000313" key="4">
    <source>
        <dbReference type="Proteomes" id="UP001597262"/>
    </source>
</evidence>
<dbReference type="Gene3D" id="1.20.144.10">
    <property type="entry name" value="Phosphatidic acid phosphatase type 2/haloperoxidase"/>
    <property type="match status" value="2"/>
</dbReference>